<gene>
    <name evidence="8" type="primary">narL_1</name>
    <name evidence="8" type="ORF">SRB5_29860</name>
</gene>
<organism evidence="8 9">
    <name type="scientific">Streptomyces smaragdinus</name>
    <dbReference type="NCBI Taxonomy" id="2585196"/>
    <lineage>
        <taxon>Bacteria</taxon>
        <taxon>Bacillati</taxon>
        <taxon>Actinomycetota</taxon>
        <taxon>Actinomycetes</taxon>
        <taxon>Kitasatosporales</taxon>
        <taxon>Streptomycetaceae</taxon>
        <taxon>Streptomyces</taxon>
    </lineage>
</organism>
<keyword evidence="3" id="KW-0238">DNA-binding</keyword>
<dbReference type="CDD" id="cd06170">
    <property type="entry name" value="LuxR_C_like"/>
    <property type="match status" value="1"/>
</dbReference>
<dbReference type="PRINTS" id="PR00038">
    <property type="entry name" value="HTHLUXR"/>
</dbReference>
<dbReference type="PROSITE" id="PS50043">
    <property type="entry name" value="HTH_LUXR_2"/>
    <property type="match status" value="1"/>
</dbReference>
<evidence type="ECO:0000313" key="9">
    <source>
        <dbReference type="Proteomes" id="UP000466345"/>
    </source>
</evidence>
<keyword evidence="1" id="KW-0597">Phosphoprotein</keyword>
<dbReference type="GO" id="GO:0000160">
    <property type="term" value="P:phosphorelay signal transduction system"/>
    <property type="evidence" value="ECO:0007669"/>
    <property type="project" value="InterPro"/>
</dbReference>
<evidence type="ECO:0000256" key="3">
    <source>
        <dbReference type="ARBA" id="ARBA00023125"/>
    </source>
</evidence>
<name>A0A7K0CH88_9ACTN</name>
<dbReference type="PANTHER" id="PTHR43214:SF24">
    <property type="entry name" value="TRANSCRIPTIONAL REGULATORY PROTEIN NARL-RELATED"/>
    <property type="match status" value="1"/>
</dbReference>
<dbReference type="SUPFAM" id="SSF46894">
    <property type="entry name" value="C-terminal effector domain of the bipartite response regulators"/>
    <property type="match status" value="1"/>
</dbReference>
<keyword evidence="9" id="KW-1185">Reference proteome</keyword>
<dbReference type="InterPro" id="IPR016032">
    <property type="entry name" value="Sig_transdc_resp-reg_C-effctor"/>
</dbReference>
<dbReference type="SUPFAM" id="SSF52172">
    <property type="entry name" value="CheY-like"/>
    <property type="match status" value="1"/>
</dbReference>
<dbReference type="InterPro" id="IPR058245">
    <property type="entry name" value="NreC/VraR/RcsB-like_REC"/>
</dbReference>
<dbReference type="SMART" id="SM00421">
    <property type="entry name" value="HTH_LUXR"/>
    <property type="match status" value="1"/>
</dbReference>
<evidence type="ECO:0000256" key="2">
    <source>
        <dbReference type="ARBA" id="ARBA00023015"/>
    </source>
</evidence>
<keyword evidence="2" id="KW-0805">Transcription regulation</keyword>
<dbReference type="InterPro" id="IPR011006">
    <property type="entry name" value="CheY-like_superfamily"/>
</dbReference>
<dbReference type="Proteomes" id="UP000466345">
    <property type="component" value="Unassembled WGS sequence"/>
</dbReference>
<dbReference type="AlphaFoldDB" id="A0A7K0CH88"/>
<dbReference type="CDD" id="cd17535">
    <property type="entry name" value="REC_NarL-like"/>
    <property type="match status" value="1"/>
</dbReference>
<dbReference type="Pfam" id="PF00196">
    <property type="entry name" value="GerE"/>
    <property type="match status" value="1"/>
</dbReference>
<dbReference type="RefSeq" id="WP_153452457.1">
    <property type="nucleotide sequence ID" value="NZ_WEGJ01000009.1"/>
</dbReference>
<evidence type="ECO:0000313" key="8">
    <source>
        <dbReference type="EMBL" id="MQY12847.1"/>
    </source>
</evidence>
<evidence type="ECO:0000259" key="7">
    <source>
        <dbReference type="PROSITE" id="PS50110"/>
    </source>
</evidence>
<dbReference type="PANTHER" id="PTHR43214">
    <property type="entry name" value="TWO-COMPONENT RESPONSE REGULATOR"/>
    <property type="match status" value="1"/>
</dbReference>
<evidence type="ECO:0000256" key="1">
    <source>
        <dbReference type="ARBA" id="ARBA00022553"/>
    </source>
</evidence>
<comment type="caution">
    <text evidence="8">The sequence shown here is derived from an EMBL/GenBank/DDBJ whole genome shotgun (WGS) entry which is preliminary data.</text>
</comment>
<dbReference type="InterPro" id="IPR039420">
    <property type="entry name" value="WalR-like"/>
</dbReference>
<reference evidence="8 9" key="1">
    <citation type="submission" date="2019-10" db="EMBL/GenBank/DDBJ databases">
        <title>Streptomyces smaragdinus sp. nov. and Streptomyces fabii sp. nov., isolated from the gut of fungus growing-termite Macrotermes natalensis.</title>
        <authorList>
            <person name="Schwitalla J."/>
            <person name="Benndorf R."/>
            <person name="Martin K."/>
            <person name="De Beer W."/>
            <person name="Kaster A.-K."/>
            <person name="Vollmers J."/>
            <person name="Poulsen M."/>
            <person name="Beemelmanns C."/>
        </authorList>
    </citation>
    <scope>NUCLEOTIDE SEQUENCE [LARGE SCALE GENOMIC DNA]</scope>
    <source>
        <strain evidence="8 9">RB5</strain>
    </source>
</reference>
<dbReference type="GO" id="GO:0006355">
    <property type="term" value="P:regulation of DNA-templated transcription"/>
    <property type="evidence" value="ECO:0007669"/>
    <property type="project" value="InterPro"/>
</dbReference>
<proteinExistence type="predicted"/>
<keyword evidence="4" id="KW-0804">Transcription</keyword>
<dbReference type="Gene3D" id="3.40.50.2300">
    <property type="match status" value="1"/>
</dbReference>
<dbReference type="GO" id="GO:0003677">
    <property type="term" value="F:DNA binding"/>
    <property type="evidence" value="ECO:0007669"/>
    <property type="project" value="UniProtKB-KW"/>
</dbReference>
<evidence type="ECO:0000256" key="5">
    <source>
        <dbReference type="PROSITE-ProRule" id="PRU00169"/>
    </source>
</evidence>
<dbReference type="EMBL" id="WEGJ01000009">
    <property type="protein sequence ID" value="MQY12847.1"/>
    <property type="molecule type" value="Genomic_DNA"/>
</dbReference>
<evidence type="ECO:0000259" key="6">
    <source>
        <dbReference type="PROSITE" id="PS50043"/>
    </source>
</evidence>
<protein>
    <submittedName>
        <fullName evidence="8">Putative transcriptional regulatory protein NarL</fullName>
    </submittedName>
</protein>
<feature type="domain" description="Response regulatory" evidence="7">
    <location>
        <begin position="4"/>
        <end position="123"/>
    </location>
</feature>
<accession>A0A7K0CH88</accession>
<evidence type="ECO:0000256" key="4">
    <source>
        <dbReference type="ARBA" id="ARBA00023163"/>
    </source>
</evidence>
<comment type="caution">
    <text evidence="5">Lacks conserved residue(s) required for the propagation of feature annotation.</text>
</comment>
<dbReference type="OrthoDB" id="4116209at2"/>
<feature type="domain" description="HTH luxR-type" evidence="6">
    <location>
        <begin position="152"/>
        <end position="217"/>
    </location>
</feature>
<dbReference type="InterPro" id="IPR000792">
    <property type="entry name" value="Tscrpt_reg_LuxR_C"/>
</dbReference>
<dbReference type="InterPro" id="IPR001789">
    <property type="entry name" value="Sig_transdc_resp-reg_receiver"/>
</dbReference>
<sequence length="223" mass="24483">MSIKVLICDQLPLIRDGLRTALDACPDIDVVATTDSALQTVILSRTHHPDVVLIGLSEPAPDLDLIRRLCSQEHPDRRLPRVVVFQFEYSDAEVADLLAVGAKGLISRDSTSEEVIVATRSAARGRTVLGPDIVERLVGWFRDRGTASPAGDRPEAAALTRREREVLQLIGRGMSIEDAAAKLFIGVSTVRTHLHRIRHKVALKDRAQLVAFAYQAGLMREAI</sequence>
<dbReference type="PROSITE" id="PS50110">
    <property type="entry name" value="RESPONSE_REGULATORY"/>
    <property type="match status" value="1"/>
</dbReference>